<feature type="compositionally biased region" description="Pro residues" evidence="1">
    <location>
        <begin position="1"/>
        <end position="10"/>
    </location>
</feature>
<feature type="transmembrane region" description="Helical" evidence="2">
    <location>
        <begin position="290"/>
        <end position="312"/>
    </location>
</feature>
<feature type="transmembrane region" description="Helical" evidence="2">
    <location>
        <begin position="238"/>
        <end position="254"/>
    </location>
</feature>
<dbReference type="Proteomes" id="UP001595712">
    <property type="component" value="Unassembled WGS sequence"/>
</dbReference>
<dbReference type="PANTHER" id="PTHR23028">
    <property type="entry name" value="ACETYLTRANSFERASE"/>
    <property type="match status" value="1"/>
</dbReference>
<protein>
    <submittedName>
        <fullName evidence="5">Acyltransferase family protein</fullName>
    </submittedName>
</protein>
<dbReference type="InterPro" id="IPR050879">
    <property type="entry name" value="Acyltransferase_3"/>
</dbReference>
<name>A0ABV7PUJ6_9ACTN</name>
<feature type="transmembrane region" description="Helical" evidence="2">
    <location>
        <begin position="347"/>
        <end position="368"/>
    </location>
</feature>
<keyword evidence="2" id="KW-0812">Transmembrane</keyword>
<evidence type="ECO:0000313" key="6">
    <source>
        <dbReference type="Proteomes" id="UP001595712"/>
    </source>
</evidence>
<dbReference type="EMBL" id="JBHRWO010000007">
    <property type="protein sequence ID" value="MFC3492237.1"/>
    <property type="molecule type" value="Genomic_DNA"/>
</dbReference>
<dbReference type="Pfam" id="PF19040">
    <property type="entry name" value="SGNH"/>
    <property type="match status" value="1"/>
</dbReference>
<accession>A0ABV7PUJ6</accession>
<feature type="domain" description="SGNH" evidence="4">
    <location>
        <begin position="534"/>
        <end position="767"/>
    </location>
</feature>
<organism evidence="5 6">
    <name type="scientific">Glycomyces rhizosphaerae</name>
    <dbReference type="NCBI Taxonomy" id="2054422"/>
    <lineage>
        <taxon>Bacteria</taxon>
        <taxon>Bacillati</taxon>
        <taxon>Actinomycetota</taxon>
        <taxon>Actinomycetes</taxon>
        <taxon>Glycomycetales</taxon>
        <taxon>Glycomycetaceae</taxon>
        <taxon>Glycomyces</taxon>
    </lineage>
</organism>
<evidence type="ECO:0000256" key="2">
    <source>
        <dbReference type="SAM" id="Phobius"/>
    </source>
</evidence>
<dbReference type="InterPro" id="IPR043968">
    <property type="entry name" value="SGNH"/>
</dbReference>
<dbReference type="RefSeq" id="WP_387972499.1">
    <property type="nucleotide sequence ID" value="NZ_JBHRWO010000007.1"/>
</dbReference>
<feature type="transmembrane region" description="Helical" evidence="2">
    <location>
        <begin position="414"/>
        <end position="432"/>
    </location>
</feature>
<keyword evidence="5" id="KW-0012">Acyltransferase</keyword>
<evidence type="ECO:0000259" key="3">
    <source>
        <dbReference type="Pfam" id="PF01757"/>
    </source>
</evidence>
<proteinExistence type="predicted"/>
<dbReference type="InterPro" id="IPR002656">
    <property type="entry name" value="Acyl_transf_3_dom"/>
</dbReference>
<feature type="transmembrane region" description="Helical" evidence="2">
    <location>
        <begin position="127"/>
        <end position="145"/>
    </location>
</feature>
<gene>
    <name evidence="5" type="ORF">ACFO8M_07050</name>
</gene>
<dbReference type="PANTHER" id="PTHR23028:SF53">
    <property type="entry name" value="ACYL_TRANSF_3 DOMAIN-CONTAINING PROTEIN"/>
    <property type="match status" value="1"/>
</dbReference>
<reference evidence="6" key="1">
    <citation type="journal article" date="2019" name="Int. J. Syst. Evol. Microbiol.">
        <title>The Global Catalogue of Microorganisms (GCM) 10K type strain sequencing project: providing services to taxonomists for standard genome sequencing and annotation.</title>
        <authorList>
            <consortium name="The Broad Institute Genomics Platform"/>
            <consortium name="The Broad Institute Genome Sequencing Center for Infectious Disease"/>
            <person name="Wu L."/>
            <person name="Ma J."/>
        </authorList>
    </citation>
    <scope>NUCLEOTIDE SEQUENCE [LARGE SCALE GENOMIC DNA]</scope>
    <source>
        <strain evidence="6">CGMCC 4.7396</strain>
    </source>
</reference>
<evidence type="ECO:0000313" key="5">
    <source>
        <dbReference type="EMBL" id="MFC3492237.1"/>
    </source>
</evidence>
<dbReference type="Pfam" id="PF01757">
    <property type="entry name" value="Acyl_transf_3"/>
    <property type="match status" value="1"/>
</dbReference>
<feature type="region of interest" description="Disordered" evidence="1">
    <location>
        <begin position="1"/>
        <end position="90"/>
    </location>
</feature>
<keyword evidence="6" id="KW-1185">Reference proteome</keyword>
<dbReference type="GO" id="GO:0016746">
    <property type="term" value="F:acyltransferase activity"/>
    <property type="evidence" value="ECO:0007669"/>
    <property type="project" value="UniProtKB-KW"/>
</dbReference>
<comment type="caution">
    <text evidence="5">The sequence shown here is derived from an EMBL/GenBank/DDBJ whole genome shotgun (WGS) entry which is preliminary data.</text>
</comment>
<feature type="domain" description="Acyltransferase 3" evidence="3">
    <location>
        <begin position="100"/>
        <end position="430"/>
    </location>
</feature>
<evidence type="ECO:0000256" key="1">
    <source>
        <dbReference type="SAM" id="MobiDB-lite"/>
    </source>
</evidence>
<evidence type="ECO:0000259" key="4">
    <source>
        <dbReference type="Pfam" id="PF19040"/>
    </source>
</evidence>
<feature type="transmembrane region" description="Helical" evidence="2">
    <location>
        <begin position="453"/>
        <end position="475"/>
    </location>
</feature>
<keyword evidence="5" id="KW-0808">Transferase</keyword>
<feature type="transmembrane region" description="Helical" evidence="2">
    <location>
        <begin position="166"/>
        <end position="186"/>
    </location>
</feature>
<sequence>MTSPQAPRPPHSAAGPGVNEETLHLPTTTAGMAAAPSAGSRTAPSPYPVRPAFRTPAPPTMPPNTGGHPRQPAPPLSAPQQQQPHQPRRTRWEGVGFRPDIQGLRAVAVLLVLLSHAGFGFAAGGYVGVDVFFVLSGFLITSLLVKEVFDTGKISIAGFYARRARRILPAASLVTIATVLGAWLWFPVTRLEAVMQDAFTVIVYIVNYRFVAESTEYLNADQMPSPFQQFWSLAVEEQFYVIWPLLLIGLLLLVKRHPGKLVNIGIAACAAIFAISLVLSVLVTQQAQPVAYYAAHTRIWELAAGAFLALILPTLKKTPKYLAWALGVAGLAAVVASGVLYDDATPFPGYTALLPVVGTMLLIIAGTSTGGNPVSSLLGTGPFQFFGRISYSLYLWHWPILILIPLAVDAEPSLGLNVVLMVAAVAVAQLSYQYVEEPIRNSRPIKASNMWGLVTGVACSLLGIAMVITMTVAFAKVPPEDEAPVDLEAVEEAEDVTEIEKRLQEGLAITSVPADLEPSLTGADADAPVIYEDECHVDAEATEPPGECAYADLESDTTIVLMGDSHAAQWFPAVIRVAKENGWKLLARTKSSCTPADITPYNSILERDYTECDEWRDNVLDEIDEIKPAMVILSGEDSPSLSDSEDQSPEAWADAWTSTLDRITASAGQAVTLTDTPRSPTGDSIPECISVNQDEVQECVLDHAKAMDDSGNREASMAAAQDAGAHVVETVGWFCISGECPVITESTLVYRDSHHISTPYARSLSTLLGDALPAL</sequence>
<feature type="transmembrane region" description="Helical" evidence="2">
    <location>
        <begin position="261"/>
        <end position="284"/>
    </location>
</feature>
<feature type="transmembrane region" description="Helical" evidence="2">
    <location>
        <begin position="389"/>
        <end position="408"/>
    </location>
</feature>
<feature type="transmembrane region" description="Helical" evidence="2">
    <location>
        <begin position="321"/>
        <end position="341"/>
    </location>
</feature>
<keyword evidence="2" id="KW-0472">Membrane</keyword>
<keyword evidence="2" id="KW-1133">Transmembrane helix</keyword>